<dbReference type="Pfam" id="PF04432">
    <property type="entry name" value="FrhB_FdhB_C"/>
    <property type="match status" value="1"/>
</dbReference>
<evidence type="ECO:0000313" key="5">
    <source>
        <dbReference type="EMBL" id="SOY28364.1"/>
    </source>
</evidence>
<organism evidence="5 6">
    <name type="scientific">Acetatifactor muris</name>
    <dbReference type="NCBI Taxonomy" id="879566"/>
    <lineage>
        <taxon>Bacteria</taxon>
        <taxon>Bacillati</taxon>
        <taxon>Bacillota</taxon>
        <taxon>Clostridia</taxon>
        <taxon>Lachnospirales</taxon>
        <taxon>Lachnospiraceae</taxon>
        <taxon>Acetatifactor</taxon>
    </lineage>
</organism>
<name>A0A2K4ZD32_9FIRM</name>
<accession>A0A2K4ZD32</accession>
<evidence type="ECO:0000256" key="3">
    <source>
        <dbReference type="ARBA" id="ARBA00023014"/>
    </source>
</evidence>
<gene>
    <name evidence="5" type="ORF">AMURIS_01071</name>
</gene>
<evidence type="ECO:0000256" key="2">
    <source>
        <dbReference type="ARBA" id="ARBA00023004"/>
    </source>
</evidence>
<keyword evidence="3" id="KW-0411">Iron-sulfur</keyword>
<keyword evidence="1" id="KW-0479">Metal-binding</keyword>
<dbReference type="PANTHER" id="PTHR43193:SF2">
    <property type="entry name" value="POLYFERREDOXIN PROTEIN FWDF"/>
    <property type="match status" value="1"/>
</dbReference>
<dbReference type="AlphaFoldDB" id="A0A2K4ZD32"/>
<evidence type="ECO:0000313" key="6">
    <source>
        <dbReference type="Proteomes" id="UP000236311"/>
    </source>
</evidence>
<dbReference type="GO" id="GO:0051536">
    <property type="term" value="F:iron-sulfur cluster binding"/>
    <property type="evidence" value="ECO:0007669"/>
    <property type="project" value="UniProtKB-KW"/>
</dbReference>
<proteinExistence type="predicted"/>
<dbReference type="InterPro" id="IPR052977">
    <property type="entry name" value="Polyferredoxin-like_ET"/>
</dbReference>
<dbReference type="Gene3D" id="3.30.70.3270">
    <property type="match status" value="1"/>
</dbReference>
<keyword evidence="6" id="KW-1185">Reference proteome</keyword>
<dbReference type="EMBL" id="OFSM01000004">
    <property type="protein sequence ID" value="SOY28364.1"/>
    <property type="molecule type" value="Genomic_DNA"/>
</dbReference>
<feature type="domain" description="4Fe-4S ferredoxin-type" evidence="4">
    <location>
        <begin position="36"/>
        <end position="66"/>
    </location>
</feature>
<dbReference type="InterPro" id="IPR017896">
    <property type="entry name" value="4Fe4S_Fe-S-bd"/>
</dbReference>
<dbReference type="Pfam" id="PF12838">
    <property type="entry name" value="Fer4_7"/>
    <property type="match status" value="1"/>
</dbReference>
<dbReference type="PANTHER" id="PTHR43193">
    <property type="match status" value="1"/>
</dbReference>
<protein>
    <submittedName>
        <fullName evidence="5">Ferredoxin</fullName>
    </submittedName>
</protein>
<dbReference type="GO" id="GO:0046872">
    <property type="term" value="F:metal ion binding"/>
    <property type="evidence" value="ECO:0007669"/>
    <property type="project" value="UniProtKB-KW"/>
</dbReference>
<dbReference type="RefSeq" id="WP_172454964.1">
    <property type="nucleotide sequence ID" value="NZ_JANJZD010000004.1"/>
</dbReference>
<evidence type="ECO:0000256" key="1">
    <source>
        <dbReference type="ARBA" id="ARBA00022723"/>
    </source>
</evidence>
<keyword evidence="2" id="KW-0408">Iron</keyword>
<dbReference type="InterPro" id="IPR017900">
    <property type="entry name" value="4Fe4S_Fe_S_CS"/>
</dbReference>
<dbReference type="PROSITE" id="PS51379">
    <property type="entry name" value="4FE4S_FER_2"/>
    <property type="match status" value="2"/>
</dbReference>
<reference evidence="5 6" key="1">
    <citation type="submission" date="2018-01" db="EMBL/GenBank/DDBJ databases">
        <authorList>
            <person name="Gaut B.S."/>
            <person name="Morton B.R."/>
            <person name="Clegg M.T."/>
            <person name="Duvall M.R."/>
        </authorList>
    </citation>
    <scope>NUCLEOTIDE SEQUENCE [LARGE SCALE GENOMIC DNA]</scope>
    <source>
        <strain evidence="5">GP69</strain>
    </source>
</reference>
<dbReference type="InterPro" id="IPR007525">
    <property type="entry name" value="FrhB_FdhB_C"/>
</dbReference>
<dbReference type="PROSITE" id="PS00198">
    <property type="entry name" value="4FE4S_FER_1"/>
    <property type="match status" value="2"/>
</dbReference>
<sequence length="397" mass="45114">MVTDKVSYSECVGCSACANICPKGIISIKQNNEGFEVPMINCSECIQCGLCEKVCPGLNTIVEGDYPKKGYVVKSNELAVRRNSSSGGVFFELAKQIIKQEGKVVGAIFNEENAVVHYIATFSDDIAKLRQSKYVQSRKGKIFSEIKSELEKGTAVMFVGTPCEVAALKLFLVKNYENLFTCDFICKGAASPKIYEVYLKELEKKYKSKAKIVNFREKSLGWSNYSIKIVFENGSVYKKDRYHDWYLRGYIEENLFLRKSCSACKFKGNNRFSDITLADFWGVGKVKRKWDDDLGTSLVITNTAKGEQMLEGISDEIFDEQVPLDIALKGNSTYYDSIIPSPHRDSFFVDIDHNLFSETVKQYAYKGFPAEMKREVRNKLHWIVRKGRILISKIDFQ</sequence>
<dbReference type="SUPFAM" id="SSF54862">
    <property type="entry name" value="4Fe-4S ferredoxins"/>
    <property type="match status" value="1"/>
</dbReference>
<evidence type="ECO:0000259" key="4">
    <source>
        <dbReference type="PROSITE" id="PS51379"/>
    </source>
</evidence>
<feature type="domain" description="4Fe-4S ferredoxin-type" evidence="4">
    <location>
        <begin position="2"/>
        <end position="31"/>
    </location>
</feature>
<dbReference type="Proteomes" id="UP000236311">
    <property type="component" value="Unassembled WGS sequence"/>
</dbReference>